<feature type="compositionally biased region" description="Low complexity" evidence="1">
    <location>
        <begin position="127"/>
        <end position="136"/>
    </location>
</feature>
<dbReference type="Proteomes" id="UP001293593">
    <property type="component" value="Unassembled WGS sequence"/>
</dbReference>
<feature type="region of interest" description="Disordered" evidence="1">
    <location>
        <begin position="308"/>
        <end position="332"/>
    </location>
</feature>
<proteinExistence type="predicted"/>
<evidence type="ECO:0000313" key="3">
    <source>
        <dbReference type="Proteomes" id="UP001293593"/>
    </source>
</evidence>
<gene>
    <name evidence="2" type="ORF">QN277_004047</name>
</gene>
<name>A0AAE1IZK9_9FABA</name>
<feature type="compositionally biased region" description="Basic and acidic residues" evidence="1">
    <location>
        <begin position="37"/>
        <end position="68"/>
    </location>
</feature>
<feature type="compositionally biased region" description="Basic and acidic residues" evidence="1">
    <location>
        <begin position="308"/>
        <end position="329"/>
    </location>
</feature>
<accession>A0AAE1IZK9</accession>
<keyword evidence="3" id="KW-1185">Reference proteome</keyword>
<comment type="caution">
    <text evidence="2">The sequence shown here is derived from an EMBL/GenBank/DDBJ whole genome shotgun (WGS) entry which is preliminary data.</text>
</comment>
<dbReference type="PANTHER" id="PTHR33673">
    <property type="entry name" value="SUPPRESSOR SRP40-LIKE PROTEIN"/>
    <property type="match status" value="1"/>
</dbReference>
<protein>
    <submittedName>
        <fullName evidence="2">Uncharacterized protein</fullName>
    </submittedName>
</protein>
<dbReference type="PANTHER" id="PTHR33673:SF36">
    <property type="entry name" value="MYB-LIKE PROTEIN Q"/>
    <property type="match status" value="1"/>
</dbReference>
<sequence length="360" mass="40170">MGENKLDEGDSGYVNMMNSKGRLNSKNSDTNAGFIEGEGKSKHLEMNVDTFDQSKNDKHVKRVIEHGESNNQITRLSSSSSSESSLNDVFELETADSESKSFRSASKDEQSYVSSHRSSLSEVDSNSSAPATSSTCVPPPTVSPPVQMMDPSGGYDPNRIPSSVFARNNTSPMEWSAASNDSLFSIHLANNSFSRDHVMFDDLYKSGELTKSGELRSQPSFVIPEAIETEEEIVNMEDLETNKMLDKTFESGDKSNEEEKQNKAKSLHPDMIRNSRNVSVRSHFSRTGTNSFAFPILIEAEGFGSRKADVSTRHSEEEPYVPPKEDASKRSPYSTANHRNWFWCFSWSSCWTPCKCRHCC</sequence>
<evidence type="ECO:0000256" key="1">
    <source>
        <dbReference type="SAM" id="MobiDB-lite"/>
    </source>
</evidence>
<feature type="compositionally biased region" description="Polar residues" evidence="1">
    <location>
        <begin position="16"/>
        <end position="31"/>
    </location>
</feature>
<dbReference type="AlphaFoldDB" id="A0AAE1IZK9"/>
<feature type="compositionally biased region" description="Polar residues" evidence="1">
    <location>
        <begin position="111"/>
        <end position="126"/>
    </location>
</feature>
<reference evidence="2" key="1">
    <citation type="submission" date="2023-10" db="EMBL/GenBank/DDBJ databases">
        <title>Chromosome-level genome of the transformable northern wattle, Acacia crassicarpa.</title>
        <authorList>
            <person name="Massaro I."/>
            <person name="Sinha N.R."/>
            <person name="Poethig S."/>
            <person name="Leichty A.R."/>
        </authorList>
    </citation>
    <scope>NUCLEOTIDE SEQUENCE</scope>
    <source>
        <strain evidence="2">Acra3RX</strain>
        <tissue evidence="2">Leaf</tissue>
    </source>
</reference>
<feature type="compositionally biased region" description="Basic and acidic residues" evidence="1">
    <location>
        <begin position="97"/>
        <end position="110"/>
    </location>
</feature>
<feature type="region of interest" description="Disordered" evidence="1">
    <location>
        <begin position="1"/>
        <end position="162"/>
    </location>
</feature>
<organism evidence="2 3">
    <name type="scientific">Acacia crassicarpa</name>
    <name type="common">northern wattle</name>
    <dbReference type="NCBI Taxonomy" id="499986"/>
    <lineage>
        <taxon>Eukaryota</taxon>
        <taxon>Viridiplantae</taxon>
        <taxon>Streptophyta</taxon>
        <taxon>Embryophyta</taxon>
        <taxon>Tracheophyta</taxon>
        <taxon>Spermatophyta</taxon>
        <taxon>Magnoliopsida</taxon>
        <taxon>eudicotyledons</taxon>
        <taxon>Gunneridae</taxon>
        <taxon>Pentapetalae</taxon>
        <taxon>rosids</taxon>
        <taxon>fabids</taxon>
        <taxon>Fabales</taxon>
        <taxon>Fabaceae</taxon>
        <taxon>Caesalpinioideae</taxon>
        <taxon>mimosoid clade</taxon>
        <taxon>Acacieae</taxon>
        <taxon>Acacia</taxon>
    </lineage>
</organism>
<evidence type="ECO:0000313" key="2">
    <source>
        <dbReference type="EMBL" id="KAK4260991.1"/>
    </source>
</evidence>
<dbReference type="EMBL" id="JAWXYG010000010">
    <property type="protein sequence ID" value="KAK4260991.1"/>
    <property type="molecule type" value="Genomic_DNA"/>
</dbReference>